<dbReference type="SUPFAM" id="SSF52788">
    <property type="entry name" value="Phosphotyrosine protein phosphatases I"/>
    <property type="match status" value="1"/>
</dbReference>
<dbReference type="Pfam" id="PF01451">
    <property type="entry name" value="LMWPc"/>
    <property type="match status" value="1"/>
</dbReference>
<keyword evidence="4" id="KW-1185">Reference proteome</keyword>
<proteinExistence type="predicted"/>
<reference evidence="3 4" key="1">
    <citation type="submission" date="2019-04" db="EMBL/GenBank/DDBJ databases">
        <title>Corynebacterium endometrii sp. nov., isolated from the uterus of a cow with endometritis.</title>
        <authorList>
            <person name="Ballas P."/>
            <person name="Ruckert C."/>
            <person name="Wagener K."/>
            <person name="Drillich M."/>
            <person name="Kaempfer P."/>
            <person name="Busse H.-J."/>
            <person name="Ehling-Schulz M."/>
        </authorList>
    </citation>
    <scope>NUCLEOTIDE SEQUENCE [LARGE SCALE GENOMIC DNA]</scope>
    <source>
        <strain evidence="3 4">LMM-1653</strain>
    </source>
</reference>
<dbReference type="InterPro" id="IPR023485">
    <property type="entry name" value="Ptyr_pPase"/>
</dbReference>
<dbReference type="InterPro" id="IPR036196">
    <property type="entry name" value="Ptyr_pPase_sf"/>
</dbReference>
<evidence type="ECO:0000256" key="1">
    <source>
        <dbReference type="ARBA" id="ARBA00022849"/>
    </source>
</evidence>
<dbReference type="EC" id="2.8.4.2" evidence="3"/>
<dbReference type="SMART" id="SM00226">
    <property type="entry name" value="LMWPc"/>
    <property type="match status" value="1"/>
</dbReference>
<dbReference type="GO" id="GO:0102100">
    <property type="term" value="F:mycothiol-arsenate ligase activity"/>
    <property type="evidence" value="ECO:0007669"/>
    <property type="project" value="UniProtKB-EC"/>
</dbReference>
<gene>
    <name evidence="3" type="primary">arsC1</name>
    <name evidence="3" type="ORF">CENDO_04840</name>
</gene>
<organism evidence="3 4">
    <name type="scientific">Corynebacterium endometrii</name>
    <dbReference type="NCBI Taxonomy" id="2488819"/>
    <lineage>
        <taxon>Bacteria</taxon>
        <taxon>Bacillati</taxon>
        <taxon>Actinomycetota</taxon>
        <taxon>Actinomycetes</taxon>
        <taxon>Mycobacteriales</taxon>
        <taxon>Corynebacteriaceae</taxon>
        <taxon>Corynebacterium</taxon>
    </lineage>
</organism>
<dbReference type="Proteomes" id="UP000296352">
    <property type="component" value="Chromosome"/>
</dbReference>
<protein>
    <submittedName>
        <fullName evidence="3">Arsenate-mycothiol transferase ArsC1</fullName>
        <ecNumber evidence="3">2.8.4.2</ecNumber>
    </submittedName>
</protein>
<name>A0A4P7QHM7_9CORY</name>
<dbReference type="RefSeq" id="WP_136141022.1">
    <property type="nucleotide sequence ID" value="NZ_CP039247.1"/>
</dbReference>
<dbReference type="Gene3D" id="3.40.50.2300">
    <property type="match status" value="1"/>
</dbReference>
<keyword evidence="1" id="KW-0059">Arsenical resistance</keyword>
<feature type="domain" description="Phosphotyrosine protein phosphatase I" evidence="2">
    <location>
        <begin position="6"/>
        <end position="139"/>
    </location>
</feature>
<dbReference type="GO" id="GO:0046685">
    <property type="term" value="P:response to arsenic-containing substance"/>
    <property type="evidence" value="ECO:0007669"/>
    <property type="project" value="UniProtKB-KW"/>
</dbReference>
<keyword evidence="3" id="KW-0808">Transferase</keyword>
<evidence type="ECO:0000313" key="4">
    <source>
        <dbReference type="Proteomes" id="UP000296352"/>
    </source>
</evidence>
<dbReference type="PANTHER" id="PTHR43428:SF1">
    <property type="entry name" value="ARSENATE REDUCTASE"/>
    <property type="match status" value="1"/>
</dbReference>
<evidence type="ECO:0000313" key="3">
    <source>
        <dbReference type="EMBL" id="QCB28257.1"/>
    </source>
</evidence>
<dbReference type="PANTHER" id="PTHR43428">
    <property type="entry name" value="ARSENATE REDUCTASE"/>
    <property type="match status" value="1"/>
</dbReference>
<dbReference type="EMBL" id="CP039247">
    <property type="protein sequence ID" value="QCB28257.1"/>
    <property type="molecule type" value="Genomic_DNA"/>
</dbReference>
<evidence type="ECO:0000259" key="2">
    <source>
        <dbReference type="SMART" id="SM00226"/>
    </source>
</evidence>
<dbReference type="OrthoDB" id="9799372at2"/>
<dbReference type="KEGG" id="cee:CENDO_04840"/>
<sequence>MSKESKSVIFLCNSNRGKSQMAEALARKAAPEWKVYSAGVQVNDENAGRSVNPESAASLARVGADMSQGSSKPVDEQLVRSVNYVVAVGGAEFEMPEGAAGEFIRWEIIDPSERGVEGEQRMDALRDDIQSRVQELVDRS</sequence>
<accession>A0A4P7QHM7</accession>
<dbReference type="AlphaFoldDB" id="A0A4P7QHM7"/>